<gene>
    <name evidence="1" type="ORF">R3W88_000654</name>
</gene>
<evidence type="ECO:0000313" key="2">
    <source>
        <dbReference type="Proteomes" id="UP001311915"/>
    </source>
</evidence>
<comment type="caution">
    <text evidence="1">The sequence shown here is derived from an EMBL/GenBank/DDBJ whole genome shotgun (WGS) entry which is preliminary data.</text>
</comment>
<accession>A0AAV9MFZ2</accession>
<keyword evidence="2" id="KW-1185">Reference proteome</keyword>
<dbReference type="AlphaFoldDB" id="A0AAV9MFZ2"/>
<proteinExistence type="predicted"/>
<evidence type="ECO:0000313" key="1">
    <source>
        <dbReference type="EMBL" id="KAK4736957.1"/>
    </source>
</evidence>
<name>A0AAV9MFZ2_9SOLN</name>
<sequence>MLLKVERVIWRAKTSFKFFNIWVDHSNFDNIVTSVWNQQSLKEKMAKVWAKLKALKPARKKLNKEEFLNITKKITKARMDIAQVQSQIVTQCSEDLFKEN</sequence>
<dbReference type="EMBL" id="JAWPEI010000001">
    <property type="protein sequence ID" value="KAK4736957.1"/>
    <property type="molecule type" value="Genomic_DNA"/>
</dbReference>
<dbReference type="Proteomes" id="UP001311915">
    <property type="component" value="Unassembled WGS sequence"/>
</dbReference>
<organism evidence="1 2">
    <name type="scientific">Solanum pinnatisectum</name>
    <name type="common">tansyleaf nightshade</name>
    <dbReference type="NCBI Taxonomy" id="50273"/>
    <lineage>
        <taxon>Eukaryota</taxon>
        <taxon>Viridiplantae</taxon>
        <taxon>Streptophyta</taxon>
        <taxon>Embryophyta</taxon>
        <taxon>Tracheophyta</taxon>
        <taxon>Spermatophyta</taxon>
        <taxon>Magnoliopsida</taxon>
        <taxon>eudicotyledons</taxon>
        <taxon>Gunneridae</taxon>
        <taxon>Pentapetalae</taxon>
        <taxon>asterids</taxon>
        <taxon>lamiids</taxon>
        <taxon>Solanales</taxon>
        <taxon>Solanaceae</taxon>
        <taxon>Solanoideae</taxon>
        <taxon>Solaneae</taxon>
        <taxon>Solanum</taxon>
    </lineage>
</organism>
<protein>
    <submittedName>
        <fullName evidence="1">Uncharacterized protein</fullName>
    </submittedName>
</protein>
<reference evidence="1 2" key="1">
    <citation type="submission" date="2023-10" db="EMBL/GenBank/DDBJ databases">
        <title>Genome-Wide Identification Analysis in wild type Solanum Pinnatisectum Reveals Some Genes Defensing Phytophthora Infestans.</title>
        <authorList>
            <person name="Sun C."/>
        </authorList>
    </citation>
    <scope>NUCLEOTIDE SEQUENCE [LARGE SCALE GENOMIC DNA]</scope>
    <source>
        <strain evidence="1">LQN</strain>
        <tissue evidence="1">Leaf</tissue>
    </source>
</reference>